<feature type="transmembrane region" description="Helical" evidence="5">
    <location>
        <begin position="438"/>
        <end position="457"/>
    </location>
</feature>
<dbReference type="Pfam" id="PF13520">
    <property type="entry name" value="AA_permease_2"/>
    <property type="match status" value="1"/>
</dbReference>
<evidence type="ECO:0000256" key="5">
    <source>
        <dbReference type="SAM" id="Phobius"/>
    </source>
</evidence>
<dbReference type="InterPro" id="IPR002293">
    <property type="entry name" value="AA/rel_permease1"/>
</dbReference>
<keyword evidence="2 5" id="KW-0812">Transmembrane</keyword>
<feature type="transmembrane region" description="Helical" evidence="5">
    <location>
        <begin position="463"/>
        <end position="484"/>
    </location>
</feature>
<feature type="transmembrane region" description="Helical" evidence="5">
    <location>
        <begin position="395"/>
        <end position="417"/>
    </location>
</feature>
<dbReference type="PANTHER" id="PTHR47704">
    <property type="entry name" value="POTASSIUM TRANSPORTER KIMA"/>
    <property type="match status" value="1"/>
</dbReference>
<protein>
    <submittedName>
        <fullName evidence="6">Unannotated protein</fullName>
    </submittedName>
</protein>
<dbReference type="GO" id="GO:0022857">
    <property type="term" value="F:transmembrane transporter activity"/>
    <property type="evidence" value="ECO:0007669"/>
    <property type="project" value="InterPro"/>
</dbReference>
<evidence type="ECO:0000256" key="4">
    <source>
        <dbReference type="ARBA" id="ARBA00023136"/>
    </source>
</evidence>
<feature type="transmembrane region" description="Helical" evidence="5">
    <location>
        <begin position="367"/>
        <end position="389"/>
    </location>
</feature>
<dbReference type="PANTHER" id="PTHR47704:SF1">
    <property type="entry name" value="POTASSIUM TRANSPORTER KIMA"/>
    <property type="match status" value="1"/>
</dbReference>
<evidence type="ECO:0000256" key="2">
    <source>
        <dbReference type="ARBA" id="ARBA00022692"/>
    </source>
</evidence>
<evidence type="ECO:0000256" key="3">
    <source>
        <dbReference type="ARBA" id="ARBA00022989"/>
    </source>
</evidence>
<accession>A0A6J6E0Z6</accession>
<dbReference type="AlphaFoldDB" id="A0A6J6E0Z6"/>
<reference evidence="6" key="1">
    <citation type="submission" date="2020-05" db="EMBL/GenBank/DDBJ databases">
        <authorList>
            <person name="Chiriac C."/>
            <person name="Salcher M."/>
            <person name="Ghai R."/>
            <person name="Kavagutti S V."/>
        </authorList>
    </citation>
    <scope>NUCLEOTIDE SEQUENCE</scope>
</reference>
<feature type="transmembrane region" description="Helical" evidence="5">
    <location>
        <begin position="51"/>
        <end position="81"/>
    </location>
</feature>
<dbReference type="InterPro" id="IPR053153">
    <property type="entry name" value="APC_K+_Transporter"/>
</dbReference>
<evidence type="ECO:0000256" key="1">
    <source>
        <dbReference type="ARBA" id="ARBA00004141"/>
    </source>
</evidence>
<feature type="transmembrane region" description="Helical" evidence="5">
    <location>
        <begin position="260"/>
        <end position="280"/>
    </location>
</feature>
<organism evidence="6">
    <name type="scientific">freshwater metagenome</name>
    <dbReference type="NCBI Taxonomy" id="449393"/>
    <lineage>
        <taxon>unclassified sequences</taxon>
        <taxon>metagenomes</taxon>
        <taxon>ecological metagenomes</taxon>
    </lineage>
</organism>
<comment type="subcellular location">
    <subcellularLocation>
        <location evidence="1">Membrane</location>
        <topology evidence="1">Multi-pass membrane protein</topology>
    </subcellularLocation>
</comment>
<feature type="transmembrane region" description="Helical" evidence="5">
    <location>
        <begin position="143"/>
        <end position="163"/>
    </location>
</feature>
<feature type="transmembrane region" description="Helical" evidence="5">
    <location>
        <begin position="216"/>
        <end position="239"/>
    </location>
</feature>
<dbReference type="Gene3D" id="1.20.1740.10">
    <property type="entry name" value="Amino acid/polyamine transporter I"/>
    <property type="match status" value="1"/>
</dbReference>
<dbReference type="EMBL" id="CAEZTU010000004">
    <property type="protein sequence ID" value="CAB4570051.1"/>
    <property type="molecule type" value="Genomic_DNA"/>
</dbReference>
<name>A0A6J6E0Z6_9ZZZZ</name>
<keyword evidence="4 5" id="KW-0472">Membrane</keyword>
<feature type="transmembrane region" description="Helical" evidence="5">
    <location>
        <begin position="111"/>
        <end position="131"/>
    </location>
</feature>
<feature type="transmembrane region" description="Helical" evidence="5">
    <location>
        <begin position="175"/>
        <end position="196"/>
    </location>
</feature>
<dbReference type="GO" id="GO:0016020">
    <property type="term" value="C:membrane"/>
    <property type="evidence" value="ECO:0007669"/>
    <property type="project" value="UniProtKB-SubCell"/>
</dbReference>
<proteinExistence type="predicted"/>
<sequence length="656" mass="71619">MALLTTSFKRLLVGRALRSDKLGDTLLPKRVALPVFASDALSSNAYATQEILLVLSISGIAYLHTSIWVALAVATVMGVVVMSYRQNVHAYPSGGGDYEVVTTNLGRKPGLVVASALMVDYVMTVAVSISAAKDNISSVFPYFADKGVLLAIGLIVLLTVLNLRGVKESGTLFAIPTYAFIFSIFIMVIWAAIQLFQGVELKAESADWTITAEQSLTGLALVFLFARAFSSGCTALTGVEAISNGVPAFKKPKSKNAATTLVLLGTISSAMFLSITYLAMRTGVKVAEHPEDLIGLPEGQAQKTVIVQIAQASFGAFTLGTLIIATVTALILVLAANTAYNGFPVIASILSKDGLLPRQLQNRGDRLAFSNGILFLAGAAILMVFAFDASVTRLIQLYILGVFTSFTLGQLGMLKHWTRNIKNSSNQDEISKMKRSRIINSIGFVLTGTVLVIVLVTKFTHGAWMVVIAVPVLMAIMSSIYVYYRKVNTELTLTSSANLSLPSRIHGIVLVSKLHKPTMRAIYYARATRPSTLEAITVRVSEKDTDELINVWQQMEIPVPLKVLDSPFREVTRPILDYVKSIRRESPRDVISIFVPQYVVGHWWEQLLHNQSALRLKSRLLFTPGVMVVSVPWQLVSSEKVKEKNPRPVSQNLRRP</sequence>
<evidence type="ECO:0000313" key="6">
    <source>
        <dbReference type="EMBL" id="CAB4570051.1"/>
    </source>
</evidence>
<gene>
    <name evidence="6" type="ORF">UFOPK1740_00155</name>
</gene>
<feature type="transmembrane region" description="Helical" evidence="5">
    <location>
        <begin position="322"/>
        <end position="346"/>
    </location>
</feature>
<keyword evidence="3 5" id="KW-1133">Transmembrane helix</keyword>